<dbReference type="Gene3D" id="1.10.260.40">
    <property type="entry name" value="lambda repressor-like DNA-binding domains"/>
    <property type="match status" value="1"/>
</dbReference>
<dbReference type="GO" id="GO:0003700">
    <property type="term" value="F:DNA-binding transcription factor activity"/>
    <property type="evidence" value="ECO:0007669"/>
    <property type="project" value="TreeGrafter"/>
</dbReference>
<dbReference type="InterPro" id="IPR001387">
    <property type="entry name" value="Cro/C1-type_HTH"/>
</dbReference>
<keyword evidence="1" id="KW-0238">DNA-binding</keyword>
<dbReference type="Pfam" id="PF01381">
    <property type="entry name" value="HTH_3"/>
    <property type="match status" value="1"/>
</dbReference>
<dbReference type="InterPro" id="IPR014710">
    <property type="entry name" value="RmlC-like_jellyroll"/>
</dbReference>
<dbReference type="GO" id="GO:0005829">
    <property type="term" value="C:cytosol"/>
    <property type="evidence" value="ECO:0007669"/>
    <property type="project" value="TreeGrafter"/>
</dbReference>
<evidence type="ECO:0000256" key="1">
    <source>
        <dbReference type="ARBA" id="ARBA00023125"/>
    </source>
</evidence>
<organism evidence="4 5">
    <name type="scientific">Ancylobacter pratisalsi</name>
    <dbReference type="NCBI Taxonomy" id="1745854"/>
    <lineage>
        <taxon>Bacteria</taxon>
        <taxon>Pseudomonadati</taxon>
        <taxon>Pseudomonadota</taxon>
        <taxon>Alphaproteobacteria</taxon>
        <taxon>Hyphomicrobiales</taxon>
        <taxon>Xanthobacteraceae</taxon>
        <taxon>Ancylobacter</taxon>
    </lineage>
</organism>
<feature type="region of interest" description="Disordered" evidence="2">
    <location>
        <begin position="1"/>
        <end position="55"/>
    </location>
</feature>
<dbReference type="SUPFAM" id="SSF47413">
    <property type="entry name" value="lambda repressor-like DNA-binding domains"/>
    <property type="match status" value="1"/>
</dbReference>
<reference evidence="4 5" key="1">
    <citation type="submission" date="2020-02" db="EMBL/GenBank/DDBJ databases">
        <authorList>
            <person name="Li G."/>
        </authorList>
    </citation>
    <scope>NUCLEOTIDE SEQUENCE [LARGE SCALE GENOMIC DNA]</scope>
    <source>
        <strain evidence="4 5">DSM 102029</strain>
    </source>
</reference>
<dbReference type="Pfam" id="PF07883">
    <property type="entry name" value="Cupin_2"/>
    <property type="match status" value="1"/>
</dbReference>
<protein>
    <submittedName>
        <fullName evidence="4">Helix-turn-helix domain-containing protein</fullName>
    </submittedName>
</protein>
<gene>
    <name evidence="4" type="ORF">G3A50_15310</name>
</gene>
<dbReference type="CDD" id="cd02209">
    <property type="entry name" value="cupin_XRE_C"/>
    <property type="match status" value="1"/>
</dbReference>
<name>A0A6P1YPC9_9HYPH</name>
<dbReference type="PANTHER" id="PTHR46797:SF1">
    <property type="entry name" value="METHYLPHOSPHONATE SYNTHASE"/>
    <property type="match status" value="1"/>
</dbReference>
<keyword evidence="5" id="KW-1185">Reference proteome</keyword>
<evidence type="ECO:0000256" key="2">
    <source>
        <dbReference type="SAM" id="MobiDB-lite"/>
    </source>
</evidence>
<dbReference type="InterPro" id="IPR011051">
    <property type="entry name" value="RmlC_Cupin_sf"/>
</dbReference>
<dbReference type="SUPFAM" id="SSF51182">
    <property type="entry name" value="RmlC-like cupins"/>
    <property type="match status" value="1"/>
</dbReference>
<dbReference type="Gene3D" id="2.60.120.10">
    <property type="entry name" value="Jelly Rolls"/>
    <property type="match status" value="1"/>
</dbReference>
<dbReference type="InterPro" id="IPR013096">
    <property type="entry name" value="Cupin_2"/>
</dbReference>
<feature type="compositionally biased region" description="Polar residues" evidence="2">
    <location>
        <begin position="42"/>
        <end position="53"/>
    </location>
</feature>
<dbReference type="InterPro" id="IPR050807">
    <property type="entry name" value="TransReg_Diox_bact_type"/>
</dbReference>
<evidence type="ECO:0000259" key="3">
    <source>
        <dbReference type="PROSITE" id="PS50943"/>
    </source>
</evidence>
<dbReference type="CDD" id="cd00093">
    <property type="entry name" value="HTH_XRE"/>
    <property type="match status" value="1"/>
</dbReference>
<sequence length="267" mass="28414">MPRPDDRRGQPAASAWHTAPKGPQWAADGRGTQVSERRHGPSSRSEATRSASGDVSKDVAAALDELTTGSGAPPSGGPTLEQALGLQVRATRRDLDLTVSDLASAAGISVGMLSKIENGLISPSLGTLQAISSVLNVPISSLFASFEEKRDCSFVPAGQGVHIERRGTKVGHQYELLGYALGGEVAVEPYLITLSEEAVSYTGFRHAGAEFIHMLSGEVIYRHGDRTYHLRPGDSLLFDSAATHGPEELLVRPMTYLSIIIYPRAPS</sequence>
<evidence type="ECO:0000313" key="5">
    <source>
        <dbReference type="Proteomes" id="UP000464751"/>
    </source>
</evidence>
<proteinExistence type="predicted"/>
<dbReference type="KEGG" id="apra:G3A50_15310"/>
<dbReference type="EMBL" id="CP048630">
    <property type="protein sequence ID" value="QIB34925.1"/>
    <property type="molecule type" value="Genomic_DNA"/>
</dbReference>
<dbReference type="SMART" id="SM00530">
    <property type="entry name" value="HTH_XRE"/>
    <property type="match status" value="1"/>
</dbReference>
<dbReference type="AlphaFoldDB" id="A0A6P1YPC9"/>
<evidence type="ECO:0000313" key="4">
    <source>
        <dbReference type="EMBL" id="QIB34925.1"/>
    </source>
</evidence>
<dbReference type="InterPro" id="IPR010982">
    <property type="entry name" value="Lambda_DNA-bd_dom_sf"/>
</dbReference>
<dbReference type="PANTHER" id="PTHR46797">
    <property type="entry name" value="HTH-TYPE TRANSCRIPTIONAL REGULATOR"/>
    <property type="match status" value="1"/>
</dbReference>
<dbReference type="Proteomes" id="UP000464751">
    <property type="component" value="Chromosome"/>
</dbReference>
<dbReference type="GO" id="GO:0003677">
    <property type="term" value="F:DNA binding"/>
    <property type="evidence" value="ECO:0007669"/>
    <property type="project" value="UniProtKB-KW"/>
</dbReference>
<accession>A0A6P1YPC9</accession>
<feature type="domain" description="HTH cro/C1-type" evidence="3">
    <location>
        <begin position="88"/>
        <end position="142"/>
    </location>
</feature>
<dbReference type="PROSITE" id="PS50943">
    <property type="entry name" value="HTH_CROC1"/>
    <property type="match status" value="1"/>
</dbReference>